<organism evidence="2">
    <name type="scientific">Candidatus Kentrum sp. FW</name>
    <dbReference type="NCBI Taxonomy" id="2126338"/>
    <lineage>
        <taxon>Bacteria</taxon>
        <taxon>Pseudomonadati</taxon>
        <taxon>Pseudomonadota</taxon>
        <taxon>Gammaproteobacteria</taxon>
        <taxon>Candidatus Kentrum</taxon>
    </lineage>
</organism>
<sequence>MHRQNIGYNFRDILSGATGRANARDDKKMSWKNKKCWHKESDSSAPGELHKKPEIDQQHYNSRSPNAVSMINLFGSTAHVQ</sequence>
<protein>
    <submittedName>
        <fullName evidence="2">Uncharacterized protein</fullName>
    </submittedName>
</protein>
<feature type="region of interest" description="Disordered" evidence="1">
    <location>
        <begin position="1"/>
        <end position="65"/>
    </location>
</feature>
<feature type="compositionally biased region" description="Basic and acidic residues" evidence="1">
    <location>
        <begin position="38"/>
        <end position="57"/>
    </location>
</feature>
<name>A0A450THD8_9GAMM</name>
<proteinExistence type="predicted"/>
<gene>
    <name evidence="2" type="ORF">BECKFW1821C_GA0114237_101023</name>
</gene>
<evidence type="ECO:0000313" key="2">
    <source>
        <dbReference type="EMBL" id="VFJ66582.1"/>
    </source>
</evidence>
<accession>A0A450THD8</accession>
<dbReference type="AlphaFoldDB" id="A0A450THD8"/>
<evidence type="ECO:0000256" key="1">
    <source>
        <dbReference type="SAM" id="MobiDB-lite"/>
    </source>
</evidence>
<dbReference type="EMBL" id="CAADFE010000010">
    <property type="protein sequence ID" value="VFJ66582.1"/>
    <property type="molecule type" value="Genomic_DNA"/>
</dbReference>
<reference evidence="2" key="1">
    <citation type="submission" date="2019-02" db="EMBL/GenBank/DDBJ databases">
        <authorList>
            <person name="Gruber-Vodicka R. H."/>
            <person name="Seah K. B. B."/>
        </authorList>
    </citation>
    <scope>NUCLEOTIDE SEQUENCE</scope>
    <source>
        <strain evidence="2">BECK_BZ131</strain>
    </source>
</reference>